<evidence type="ECO:0000313" key="1">
    <source>
        <dbReference type="EMBL" id="MEV0711090.1"/>
    </source>
</evidence>
<reference evidence="1 2" key="1">
    <citation type="submission" date="2024-06" db="EMBL/GenBank/DDBJ databases">
        <title>The Natural Products Discovery Center: Release of the First 8490 Sequenced Strains for Exploring Actinobacteria Biosynthetic Diversity.</title>
        <authorList>
            <person name="Kalkreuter E."/>
            <person name="Kautsar S.A."/>
            <person name="Yang D."/>
            <person name="Bader C.D."/>
            <person name="Teijaro C.N."/>
            <person name="Fluegel L."/>
            <person name="Davis C.M."/>
            <person name="Simpson J.R."/>
            <person name="Lauterbach L."/>
            <person name="Steele A.D."/>
            <person name="Gui C."/>
            <person name="Meng S."/>
            <person name="Li G."/>
            <person name="Viehrig K."/>
            <person name="Ye F."/>
            <person name="Su P."/>
            <person name="Kiefer A.F."/>
            <person name="Nichols A."/>
            <person name="Cepeda A.J."/>
            <person name="Yan W."/>
            <person name="Fan B."/>
            <person name="Jiang Y."/>
            <person name="Adhikari A."/>
            <person name="Zheng C.-J."/>
            <person name="Schuster L."/>
            <person name="Cowan T.M."/>
            <person name="Smanski M.J."/>
            <person name="Chevrette M.G."/>
            <person name="De Carvalho L.P.S."/>
            <person name="Shen B."/>
        </authorList>
    </citation>
    <scope>NUCLEOTIDE SEQUENCE [LARGE SCALE GENOMIC DNA]</scope>
    <source>
        <strain evidence="1 2">NPDC050403</strain>
    </source>
</reference>
<comment type="caution">
    <text evidence="1">The sequence shown here is derived from an EMBL/GenBank/DDBJ whole genome shotgun (WGS) entry which is preliminary data.</text>
</comment>
<protein>
    <recommendedName>
        <fullName evidence="3">Lipocalin-like domain-containing protein</fullName>
    </recommendedName>
</protein>
<gene>
    <name evidence="1" type="ORF">AB0I48_26335</name>
</gene>
<evidence type="ECO:0008006" key="3">
    <source>
        <dbReference type="Google" id="ProtNLM"/>
    </source>
</evidence>
<accession>A0ABV3G082</accession>
<dbReference type="Proteomes" id="UP001551695">
    <property type="component" value="Unassembled WGS sequence"/>
</dbReference>
<sequence length="164" mass="16791">MSRGPAFVALFAVSALLGGCGQVVSGHPAPADTVAVGTTAPPTTGAGADQVSLRVLAGRWTGAYRCGQGETALTLTIDPPDGTIASAVFDFGPSPVNPAVPHGSFAMGVGYVHDVLTFTQRRWITRPTTYSMVDLVAVEVSPVRLAGTVTGQGCTTFTVTRDRG</sequence>
<evidence type="ECO:0000313" key="2">
    <source>
        <dbReference type="Proteomes" id="UP001551695"/>
    </source>
</evidence>
<dbReference type="EMBL" id="JBFAKC010000013">
    <property type="protein sequence ID" value="MEV0711090.1"/>
    <property type="molecule type" value="Genomic_DNA"/>
</dbReference>
<keyword evidence="2" id="KW-1185">Reference proteome</keyword>
<organism evidence="1 2">
    <name type="scientific">Nocardia aurea</name>
    <dbReference type="NCBI Taxonomy" id="2144174"/>
    <lineage>
        <taxon>Bacteria</taxon>
        <taxon>Bacillati</taxon>
        <taxon>Actinomycetota</taxon>
        <taxon>Actinomycetes</taxon>
        <taxon>Mycobacteriales</taxon>
        <taxon>Nocardiaceae</taxon>
        <taxon>Nocardia</taxon>
    </lineage>
</organism>
<dbReference type="PROSITE" id="PS51257">
    <property type="entry name" value="PROKAR_LIPOPROTEIN"/>
    <property type="match status" value="1"/>
</dbReference>
<name>A0ABV3G082_9NOCA</name>
<dbReference type="RefSeq" id="WP_357787267.1">
    <property type="nucleotide sequence ID" value="NZ_JBFAKC010000013.1"/>
</dbReference>
<proteinExistence type="predicted"/>